<evidence type="ECO:0000313" key="1">
    <source>
        <dbReference type="EMBL" id="KAF3431803.1"/>
    </source>
</evidence>
<comment type="caution">
    <text evidence="1">The sequence shown here is derived from an EMBL/GenBank/DDBJ whole genome shotgun (WGS) entry which is preliminary data.</text>
</comment>
<reference evidence="1" key="1">
    <citation type="submission" date="2020-03" db="EMBL/GenBank/DDBJ databases">
        <title>A high-quality chromosome-level genome assembly of a woody plant with both climbing and erect habits, Rhamnella rubrinervis.</title>
        <authorList>
            <person name="Lu Z."/>
            <person name="Yang Y."/>
            <person name="Zhu X."/>
            <person name="Sun Y."/>
        </authorList>
    </citation>
    <scope>NUCLEOTIDE SEQUENCE</scope>
    <source>
        <strain evidence="1">BYM</strain>
        <tissue evidence="1">Leaf</tissue>
    </source>
</reference>
<keyword evidence="2" id="KW-1185">Reference proteome</keyword>
<accession>A0A8K0GPB7</accession>
<sequence length="144" mass="15961">MSNLSLCDMSLCSRPKVYRLDYHGSHGYRSGPIAAGPPTLMLGLDWGSYVRNCGEVLASSCARTVLGLENHDRWKFWLMEAFGKKRSRVAAGVLKKGSEDESEELSRVSEGRLIFPCSEEHSRMFDKNHGVGNTHESLWLGGGV</sequence>
<evidence type="ECO:0000313" key="2">
    <source>
        <dbReference type="Proteomes" id="UP000796880"/>
    </source>
</evidence>
<organism evidence="1 2">
    <name type="scientific">Rhamnella rubrinervis</name>
    <dbReference type="NCBI Taxonomy" id="2594499"/>
    <lineage>
        <taxon>Eukaryota</taxon>
        <taxon>Viridiplantae</taxon>
        <taxon>Streptophyta</taxon>
        <taxon>Embryophyta</taxon>
        <taxon>Tracheophyta</taxon>
        <taxon>Spermatophyta</taxon>
        <taxon>Magnoliopsida</taxon>
        <taxon>eudicotyledons</taxon>
        <taxon>Gunneridae</taxon>
        <taxon>Pentapetalae</taxon>
        <taxon>rosids</taxon>
        <taxon>fabids</taxon>
        <taxon>Rosales</taxon>
        <taxon>Rhamnaceae</taxon>
        <taxon>rhamnoid group</taxon>
        <taxon>Rhamneae</taxon>
        <taxon>Rhamnella</taxon>
    </lineage>
</organism>
<dbReference type="EMBL" id="VOIH02000012">
    <property type="protein sequence ID" value="KAF3431803.1"/>
    <property type="molecule type" value="Genomic_DNA"/>
</dbReference>
<dbReference type="AlphaFoldDB" id="A0A8K0GPB7"/>
<gene>
    <name evidence="1" type="ORF">FNV43_RR26539</name>
</gene>
<protein>
    <submittedName>
        <fullName evidence="1">Uncharacterized protein</fullName>
    </submittedName>
</protein>
<name>A0A8K0GPB7_9ROSA</name>
<dbReference type="Proteomes" id="UP000796880">
    <property type="component" value="Unassembled WGS sequence"/>
</dbReference>
<proteinExistence type="predicted"/>